<dbReference type="Proteomes" id="UP001151752">
    <property type="component" value="Chromosome 6"/>
</dbReference>
<dbReference type="EMBL" id="JAPFFM010000009">
    <property type="protein sequence ID" value="KAJ6747101.1"/>
    <property type="molecule type" value="Genomic_DNA"/>
</dbReference>
<evidence type="ECO:0000313" key="1">
    <source>
        <dbReference type="EMBL" id="KAJ6747101.1"/>
    </source>
</evidence>
<proteinExistence type="predicted"/>
<reference evidence="1" key="2">
    <citation type="journal article" date="2023" name="Int. J. Mol. Sci.">
        <title>De Novo Assembly and Annotation of 11 Diverse Shrub Willow (Salix) Genomes Reveals Novel Gene Organization in Sex-Linked Regions.</title>
        <authorList>
            <person name="Hyden B."/>
            <person name="Feng K."/>
            <person name="Yates T.B."/>
            <person name="Jawdy S."/>
            <person name="Cereghino C."/>
            <person name="Smart L.B."/>
            <person name="Muchero W."/>
        </authorList>
    </citation>
    <scope>NUCLEOTIDE SEQUENCE</scope>
    <source>
        <tissue evidence="1">Shoot tip</tissue>
    </source>
</reference>
<protein>
    <submittedName>
        <fullName evidence="1">Uncharacterized protein</fullName>
    </submittedName>
</protein>
<evidence type="ECO:0000313" key="2">
    <source>
        <dbReference type="Proteomes" id="UP001151752"/>
    </source>
</evidence>
<name>A0A9Q0ZUF9_9ROSI</name>
<organism evidence="1 2">
    <name type="scientific">Salix koriyanagi</name>
    <dbReference type="NCBI Taxonomy" id="2511006"/>
    <lineage>
        <taxon>Eukaryota</taxon>
        <taxon>Viridiplantae</taxon>
        <taxon>Streptophyta</taxon>
        <taxon>Embryophyta</taxon>
        <taxon>Tracheophyta</taxon>
        <taxon>Spermatophyta</taxon>
        <taxon>Magnoliopsida</taxon>
        <taxon>eudicotyledons</taxon>
        <taxon>Gunneridae</taxon>
        <taxon>Pentapetalae</taxon>
        <taxon>rosids</taxon>
        <taxon>fabids</taxon>
        <taxon>Malpighiales</taxon>
        <taxon>Salicaceae</taxon>
        <taxon>Saliceae</taxon>
        <taxon>Salix</taxon>
    </lineage>
</organism>
<dbReference type="AlphaFoldDB" id="A0A9Q0ZUF9"/>
<keyword evidence="2" id="KW-1185">Reference proteome</keyword>
<reference evidence="1" key="1">
    <citation type="submission" date="2022-11" db="EMBL/GenBank/DDBJ databases">
        <authorList>
            <person name="Hyden B.L."/>
            <person name="Feng K."/>
            <person name="Yates T."/>
            <person name="Jawdy S."/>
            <person name="Smart L.B."/>
            <person name="Muchero W."/>
        </authorList>
    </citation>
    <scope>NUCLEOTIDE SEQUENCE</scope>
    <source>
        <tissue evidence="1">Shoot tip</tissue>
    </source>
</reference>
<gene>
    <name evidence="1" type="ORF">OIU74_029549</name>
</gene>
<accession>A0A9Q0ZUF9</accession>
<sequence length="103" mass="11889">MTFLLRIPILNWKRSPLRKPGPEYFVTLQTISSLPLIPQQLNAQRISLHPVELSKTNGNGRIQIRFFSRHVQLVTVRTLLFGCVHKLGHWDKILVTSKLLIIP</sequence>
<comment type="caution">
    <text evidence="1">The sequence shown here is derived from an EMBL/GenBank/DDBJ whole genome shotgun (WGS) entry which is preliminary data.</text>
</comment>